<dbReference type="InterPro" id="IPR020560">
    <property type="entry name" value="PRibGlycinamide_synth_C-dom"/>
</dbReference>
<dbReference type="PANTHER" id="PTHR43472:SF1">
    <property type="entry name" value="PHOSPHORIBOSYLAMINE--GLYCINE LIGASE, CHLOROPLASTIC"/>
    <property type="match status" value="1"/>
</dbReference>
<dbReference type="EC" id="6.3.4.13" evidence="4 12"/>
<evidence type="ECO:0000256" key="1">
    <source>
        <dbReference type="ARBA" id="ARBA00001936"/>
    </source>
</evidence>
<comment type="cofactor">
    <cofactor evidence="2">
        <name>Mg(2+)</name>
        <dbReference type="ChEBI" id="CHEBI:18420"/>
    </cofactor>
</comment>
<dbReference type="SMART" id="SM01210">
    <property type="entry name" value="GARS_C"/>
    <property type="match status" value="1"/>
</dbReference>
<dbReference type="Gene3D" id="3.30.1490.20">
    <property type="entry name" value="ATP-grasp fold, A domain"/>
    <property type="match status" value="1"/>
</dbReference>
<dbReference type="Proteomes" id="UP001172721">
    <property type="component" value="Unassembled WGS sequence"/>
</dbReference>
<dbReference type="Pfam" id="PF01071">
    <property type="entry name" value="GARS_A"/>
    <property type="match status" value="1"/>
</dbReference>
<dbReference type="NCBIfam" id="TIGR00877">
    <property type="entry name" value="purD"/>
    <property type="match status" value="1"/>
</dbReference>
<keyword evidence="7 12" id="KW-0658">Purine biosynthesis</keyword>
<dbReference type="SMART" id="SM01209">
    <property type="entry name" value="GARS_A"/>
    <property type="match status" value="1"/>
</dbReference>
<evidence type="ECO:0000256" key="6">
    <source>
        <dbReference type="ARBA" id="ARBA00022741"/>
    </source>
</evidence>
<feature type="domain" description="ATP-grasp" evidence="14">
    <location>
        <begin position="107"/>
        <end position="313"/>
    </location>
</feature>
<dbReference type="InterPro" id="IPR016185">
    <property type="entry name" value="PreATP-grasp_dom_sf"/>
</dbReference>
<dbReference type="PROSITE" id="PS00184">
    <property type="entry name" value="GARS"/>
    <property type="match status" value="1"/>
</dbReference>
<keyword evidence="8 13" id="KW-0067">ATP-binding</keyword>
<keyword evidence="16" id="KW-1185">Reference proteome</keyword>
<sequence length="422" mass="45243">MNVLVIGKGGREHAIVWRFANSPSVTNVYAAPGNPGMADIAECVNIEESDHEALIAFAKENDIALTFVGAEVPLLNGIVNDFQEAGLVAFGPSKEAALIEGSKSFAKDLMDKHGIPTAKSKTFTSYEEARAYLKEQGAPIVLKADGLAAGKGVIVAMTEEEAENGLDEMLNQARFGEASASVVMEEYLEGEEFSFMAFVNEEKVYPMVIAQDHKRAFTDDKGPNTGGMGAYSPVPQIPQSVVEEARKTVLDPAAQAMMKEGRPFTGILYAGLMLTADGPKVIEFNARFGDPETQVVLPRLQGDFAEILLGILRKEEVELSWSDEAVIGVVLASGGYPDQYDKGIAINGLESLKETTLLFHAGTKLAGDQLVTDGGRILLAAVKGTDLASAQENVYAEMQKISCSQSFYRTDIGSKAISRAAF</sequence>
<comment type="catalytic activity">
    <reaction evidence="12">
        <text>5-phospho-beta-D-ribosylamine + glycine + ATP = N(1)-(5-phospho-beta-D-ribosyl)glycinamide + ADP + phosphate + H(+)</text>
        <dbReference type="Rhea" id="RHEA:17453"/>
        <dbReference type="ChEBI" id="CHEBI:15378"/>
        <dbReference type="ChEBI" id="CHEBI:30616"/>
        <dbReference type="ChEBI" id="CHEBI:43474"/>
        <dbReference type="ChEBI" id="CHEBI:57305"/>
        <dbReference type="ChEBI" id="CHEBI:58681"/>
        <dbReference type="ChEBI" id="CHEBI:143788"/>
        <dbReference type="ChEBI" id="CHEBI:456216"/>
        <dbReference type="EC" id="6.3.4.13"/>
    </reaction>
</comment>
<dbReference type="Gene3D" id="3.30.470.20">
    <property type="entry name" value="ATP-grasp fold, B domain"/>
    <property type="match status" value="1"/>
</dbReference>
<dbReference type="GO" id="GO:0004637">
    <property type="term" value="F:phosphoribosylamine-glycine ligase activity"/>
    <property type="evidence" value="ECO:0007669"/>
    <property type="project" value="UniProtKB-EC"/>
</dbReference>
<dbReference type="RefSeq" id="WP_301166239.1">
    <property type="nucleotide sequence ID" value="NZ_JAUHTR010000005.1"/>
</dbReference>
<evidence type="ECO:0000313" key="16">
    <source>
        <dbReference type="Proteomes" id="UP001172721"/>
    </source>
</evidence>
<comment type="caution">
    <text evidence="15">The sequence shown here is derived from an EMBL/GenBank/DDBJ whole genome shotgun (WGS) entry which is preliminary data.</text>
</comment>
<proteinExistence type="inferred from homology"/>
<evidence type="ECO:0000256" key="5">
    <source>
        <dbReference type="ARBA" id="ARBA00022598"/>
    </source>
</evidence>
<keyword evidence="6 13" id="KW-0547">Nucleotide-binding</keyword>
<comment type="pathway">
    <text evidence="3 12">Purine metabolism; IMP biosynthesis via de novo pathway; N(1)-(5-phospho-D-ribosyl)glycinamide from 5-phospho-alpha-D-ribose 1-diphosphate: step 2/2.</text>
</comment>
<name>A0ABT8HWP5_9BACL</name>
<evidence type="ECO:0000313" key="15">
    <source>
        <dbReference type="EMBL" id="MDN4525205.1"/>
    </source>
</evidence>
<evidence type="ECO:0000256" key="4">
    <source>
        <dbReference type="ARBA" id="ARBA00013255"/>
    </source>
</evidence>
<dbReference type="SUPFAM" id="SSF56059">
    <property type="entry name" value="Glutathione synthetase ATP-binding domain-like"/>
    <property type="match status" value="1"/>
</dbReference>
<dbReference type="Gene3D" id="3.40.50.20">
    <property type="match status" value="1"/>
</dbReference>
<evidence type="ECO:0000256" key="12">
    <source>
        <dbReference type="HAMAP-Rule" id="MF_00138"/>
    </source>
</evidence>
<evidence type="ECO:0000256" key="13">
    <source>
        <dbReference type="PROSITE-ProRule" id="PRU00409"/>
    </source>
</evidence>
<evidence type="ECO:0000256" key="10">
    <source>
        <dbReference type="ARBA" id="ARBA00042242"/>
    </source>
</evidence>
<comment type="similarity">
    <text evidence="9 12">Belongs to the GARS family.</text>
</comment>
<evidence type="ECO:0000256" key="3">
    <source>
        <dbReference type="ARBA" id="ARBA00005174"/>
    </source>
</evidence>
<dbReference type="InterPro" id="IPR013815">
    <property type="entry name" value="ATP_grasp_subdomain_1"/>
</dbReference>
<dbReference type="InterPro" id="IPR011054">
    <property type="entry name" value="Rudment_hybrid_motif"/>
</dbReference>
<dbReference type="Pfam" id="PF02843">
    <property type="entry name" value="GARS_C"/>
    <property type="match status" value="1"/>
</dbReference>
<keyword evidence="5 12" id="KW-0436">Ligase</keyword>
<dbReference type="SUPFAM" id="SSF52440">
    <property type="entry name" value="PreATP-grasp domain"/>
    <property type="match status" value="1"/>
</dbReference>
<gene>
    <name evidence="12 15" type="primary">purD</name>
    <name evidence="15" type="ORF">QYB97_11985</name>
</gene>
<evidence type="ECO:0000259" key="14">
    <source>
        <dbReference type="PROSITE" id="PS50975"/>
    </source>
</evidence>
<dbReference type="InterPro" id="IPR037123">
    <property type="entry name" value="PRibGlycinamide_synth_C_sf"/>
</dbReference>
<dbReference type="Pfam" id="PF02844">
    <property type="entry name" value="GARS_N"/>
    <property type="match status" value="1"/>
</dbReference>
<evidence type="ECO:0000256" key="7">
    <source>
        <dbReference type="ARBA" id="ARBA00022755"/>
    </source>
</evidence>
<evidence type="ECO:0000256" key="11">
    <source>
        <dbReference type="ARBA" id="ARBA00042864"/>
    </source>
</evidence>
<evidence type="ECO:0000256" key="9">
    <source>
        <dbReference type="ARBA" id="ARBA00038345"/>
    </source>
</evidence>
<evidence type="ECO:0000256" key="8">
    <source>
        <dbReference type="ARBA" id="ARBA00022840"/>
    </source>
</evidence>
<protein>
    <recommendedName>
        <fullName evidence="4 12">Phosphoribosylamine--glycine ligase</fullName>
        <ecNumber evidence="4 12">6.3.4.13</ecNumber>
    </recommendedName>
    <alternativeName>
        <fullName evidence="12">GARS</fullName>
    </alternativeName>
    <alternativeName>
        <fullName evidence="10 12">Glycinamide ribonucleotide synthetase</fullName>
    </alternativeName>
    <alternativeName>
        <fullName evidence="11 12">Phosphoribosylglycinamide synthetase</fullName>
    </alternativeName>
</protein>
<dbReference type="InterPro" id="IPR011761">
    <property type="entry name" value="ATP-grasp"/>
</dbReference>
<dbReference type="Gene3D" id="3.90.600.10">
    <property type="entry name" value="Phosphoribosylglycinamide synthetase, C-terminal domain"/>
    <property type="match status" value="1"/>
</dbReference>
<dbReference type="InterPro" id="IPR000115">
    <property type="entry name" value="PRibGlycinamide_synth"/>
</dbReference>
<comment type="cofactor">
    <cofactor evidence="1">
        <name>Mn(2+)</name>
        <dbReference type="ChEBI" id="CHEBI:29035"/>
    </cofactor>
</comment>
<evidence type="ECO:0000256" key="2">
    <source>
        <dbReference type="ARBA" id="ARBA00001946"/>
    </source>
</evidence>
<dbReference type="SUPFAM" id="SSF51246">
    <property type="entry name" value="Rudiment single hybrid motif"/>
    <property type="match status" value="1"/>
</dbReference>
<reference evidence="15" key="1">
    <citation type="submission" date="2023-07" db="EMBL/GenBank/DDBJ databases">
        <title>Fictibacillus sp. isolated from freshwater pond.</title>
        <authorList>
            <person name="Kirdat K."/>
            <person name="Bhat A."/>
            <person name="Mourya A."/>
            <person name="Yadav A."/>
        </authorList>
    </citation>
    <scope>NUCLEOTIDE SEQUENCE</scope>
    <source>
        <strain evidence="15">NE201</strain>
    </source>
</reference>
<accession>A0ABT8HWP5</accession>
<dbReference type="InterPro" id="IPR020562">
    <property type="entry name" value="PRibGlycinamide_synth_N"/>
</dbReference>
<dbReference type="InterPro" id="IPR020561">
    <property type="entry name" value="PRibGlycinamid_synth_ATP-grasp"/>
</dbReference>
<dbReference type="InterPro" id="IPR020559">
    <property type="entry name" value="PRibGlycinamide_synth_CS"/>
</dbReference>
<dbReference type="EMBL" id="JAUHTR010000005">
    <property type="protein sequence ID" value="MDN4525205.1"/>
    <property type="molecule type" value="Genomic_DNA"/>
</dbReference>
<organism evidence="15 16">
    <name type="scientific">Fictibacillus fluitans</name>
    <dbReference type="NCBI Taxonomy" id="3058422"/>
    <lineage>
        <taxon>Bacteria</taxon>
        <taxon>Bacillati</taxon>
        <taxon>Bacillota</taxon>
        <taxon>Bacilli</taxon>
        <taxon>Bacillales</taxon>
        <taxon>Fictibacillaceae</taxon>
        <taxon>Fictibacillus</taxon>
    </lineage>
</organism>
<dbReference type="PROSITE" id="PS50975">
    <property type="entry name" value="ATP_GRASP"/>
    <property type="match status" value="1"/>
</dbReference>
<dbReference type="HAMAP" id="MF_00138">
    <property type="entry name" value="GARS"/>
    <property type="match status" value="1"/>
</dbReference>
<dbReference type="PANTHER" id="PTHR43472">
    <property type="entry name" value="PHOSPHORIBOSYLAMINE--GLYCINE LIGASE"/>
    <property type="match status" value="1"/>
</dbReference>